<reference evidence="2 3" key="1">
    <citation type="submission" date="2015-01" db="EMBL/GenBank/DDBJ databases">
        <title>Evolution of Trichinella species and genotypes.</title>
        <authorList>
            <person name="Korhonen P.K."/>
            <person name="Edoardo P."/>
            <person name="Giuseppe L.R."/>
            <person name="Gasser R.B."/>
        </authorList>
    </citation>
    <scope>NUCLEOTIDE SEQUENCE [LARGE SCALE GENOMIC DNA]</scope>
    <source>
        <strain evidence="2">ISS120</strain>
    </source>
</reference>
<organism evidence="2 3">
    <name type="scientific">Trichinella britovi</name>
    <name type="common">Parasitic roundworm</name>
    <dbReference type="NCBI Taxonomy" id="45882"/>
    <lineage>
        <taxon>Eukaryota</taxon>
        <taxon>Metazoa</taxon>
        <taxon>Ecdysozoa</taxon>
        <taxon>Nematoda</taxon>
        <taxon>Enoplea</taxon>
        <taxon>Dorylaimia</taxon>
        <taxon>Trichinellida</taxon>
        <taxon>Trichinellidae</taxon>
        <taxon>Trichinella</taxon>
    </lineage>
</organism>
<evidence type="ECO:0000313" key="2">
    <source>
        <dbReference type="EMBL" id="KRY56490.1"/>
    </source>
</evidence>
<keyword evidence="1" id="KW-0472">Membrane</keyword>
<proteinExistence type="predicted"/>
<evidence type="ECO:0000313" key="3">
    <source>
        <dbReference type="Proteomes" id="UP000054653"/>
    </source>
</evidence>
<sequence length="195" mass="21501">MPDGSWGKSLALAFDKGKYVSAFAPIYVSNSEWPNLGLGRHPQRQSCSIEAEAPVALTTYLSPVAIALVMLISYNITDRRYQQSFPKVGTLCLSVKCDLSKNFPMLLHTDYNALTTLAIIILPVWITLAHINFICELDKTCLSSVQSSIKDGFLAIDVLSAQHIVSSSHFALTSQLRVNLLKFKRKSCTCSTVQT</sequence>
<dbReference type="Proteomes" id="UP000054653">
    <property type="component" value="Unassembled WGS sequence"/>
</dbReference>
<dbReference type="AlphaFoldDB" id="A0A0V1D4L8"/>
<name>A0A0V1D4L8_TRIBR</name>
<gene>
    <name evidence="2" type="ORF">T03_1251</name>
</gene>
<comment type="caution">
    <text evidence="2">The sequence shown here is derived from an EMBL/GenBank/DDBJ whole genome shotgun (WGS) entry which is preliminary data.</text>
</comment>
<dbReference type="OrthoDB" id="10361636at2759"/>
<feature type="transmembrane region" description="Helical" evidence="1">
    <location>
        <begin position="111"/>
        <end position="133"/>
    </location>
</feature>
<keyword evidence="1" id="KW-1133">Transmembrane helix</keyword>
<keyword evidence="3" id="KW-1185">Reference proteome</keyword>
<dbReference type="EMBL" id="JYDI01000042">
    <property type="protein sequence ID" value="KRY56490.1"/>
    <property type="molecule type" value="Genomic_DNA"/>
</dbReference>
<keyword evidence="1" id="KW-0812">Transmembrane</keyword>
<protein>
    <submittedName>
        <fullName evidence="2">Uncharacterized protein</fullName>
    </submittedName>
</protein>
<evidence type="ECO:0000256" key="1">
    <source>
        <dbReference type="SAM" id="Phobius"/>
    </source>
</evidence>
<feature type="transmembrane region" description="Helical" evidence="1">
    <location>
        <begin position="60"/>
        <end position="77"/>
    </location>
</feature>
<accession>A0A0V1D4L8</accession>